<name>A0A9N9FHU6_9GLOM</name>
<proteinExistence type="predicted"/>
<evidence type="ECO:0000313" key="2">
    <source>
        <dbReference type="Proteomes" id="UP000789706"/>
    </source>
</evidence>
<gene>
    <name evidence="1" type="ORF">DEBURN_LOCUS6308</name>
</gene>
<protein>
    <submittedName>
        <fullName evidence="1">9208_t:CDS:1</fullName>
    </submittedName>
</protein>
<organism evidence="1 2">
    <name type="scientific">Diversispora eburnea</name>
    <dbReference type="NCBI Taxonomy" id="1213867"/>
    <lineage>
        <taxon>Eukaryota</taxon>
        <taxon>Fungi</taxon>
        <taxon>Fungi incertae sedis</taxon>
        <taxon>Mucoromycota</taxon>
        <taxon>Glomeromycotina</taxon>
        <taxon>Glomeromycetes</taxon>
        <taxon>Diversisporales</taxon>
        <taxon>Diversisporaceae</taxon>
        <taxon>Diversispora</taxon>
    </lineage>
</organism>
<comment type="caution">
    <text evidence="1">The sequence shown here is derived from an EMBL/GenBank/DDBJ whole genome shotgun (WGS) entry which is preliminary data.</text>
</comment>
<dbReference type="EMBL" id="CAJVPK010000635">
    <property type="protein sequence ID" value="CAG8534613.1"/>
    <property type="molecule type" value="Genomic_DNA"/>
</dbReference>
<dbReference type="OrthoDB" id="2475406at2759"/>
<dbReference type="AlphaFoldDB" id="A0A9N9FHU6"/>
<keyword evidence="2" id="KW-1185">Reference proteome</keyword>
<accession>A0A9N9FHU6</accession>
<reference evidence="1" key="1">
    <citation type="submission" date="2021-06" db="EMBL/GenBank/DDBJ databases">
        <authorList>
            <person name="Kallberg Y."/>
            <person name="Tangrot J."/>
            <person name="Rosling A."/>
        </authorList>
    </citation>
    <scope>NUCLEOTIDE SEQUENCE</scope>
    <source>
        <strain evidence="1">AZ414A</strain>
    </source>
</reference>
<evidence type="ECO:0000313" key="1">
    <source>
        <dbReference type="EMBL" id="CAG8534613.1"/>
    </source>
</evidence>
<sequence>MAFATLEVQKEKQNYRSINRPRLYENLKDHIDLGTGYSDAVKRNVNRDKGNKKGDNIKQHNNDMEERVQALEEYMEKEAFDEVMEEGKYLDNTVKEVYNATTENIRTKEKQVTQIEQIAYTVKILSNLIPELNQSNVETQKRLERMENMSNLSKQQENIRSISY</sequence>
<dbReference type="Proteomes" id="UP000789706">
    <property type="component" value="Unassembled WGS sequence"/>
</dbReference>